<keyword evidence="2" id="KW-1185">Reference proteome</keyword>
<name>A0A839ED79_9HYPH</name>
<dbReference type="AlphaFoldDB" id="A0A839ED79"/>
<reference evidence="1 2" key="1">
    <citation type="submission" date="2020-07" db="EMBL/GenBank/DDBJ databases">
        <title>Genomic Encyclopedia of Type Strains, Phase IV (KMG-V): Genome sequencing to study the core and pangenomes of soil and plant-associated prokaryotes.</title>
        <authorList>
            <person name="Whitman W."/>
        </authorList>
    </citation>
    <scope>NUCLEOTIDE SEQUENCE [LARGE SCALE GENOMIC DNA]</scope>
    <source>
        <strain evidence="1 2">AN3</strain>
    </source>
</reference>
<evidence type="ECO:0000313" key="2">
    <source>
        <dbReference type="Proteomes" id="UP000549052"/>
    </source>
</evidence>
<protein>
    <submittedName>
        <fullName evidence="1">Uncharacterized protein</fullName>
    </submittedName>
</protein>
<gene>
    <name evidence="1" type="ORF">FHW16_001655</name>
</gene>
<dbReference type="Proteomes" id="UP000549052">
    <property type="component" value="Unassembled WGS sequence"/>
</dbReference>
<accession>A0A839ED79</accession>
<dbReference type="RefSeq" id="WP_182548567.1">
    <property type="nucleotide sequence ID" value="NZ_JACGXN010000001.1"/>
</dbReference>
<proteinExistence type="predicted"/>
<dbReference type="EMBL" id="JACGXN010000001">
    <property type="protein sequence ID" value="MBA8877973.1"/>
    <property type="molecule type" value="Genomic_DNA"/>
</dbReference>
<organism evidence="1 2">
    <name type="scientific">Phyllobacterium myrsinacearum</name>
    <dbReference type="NCBI Taxonomy" id="28101"/>
    <lineage>
        <taxon>Bacteria</taxon>
        <taxon>Pseudomonadati</taxon>
        <taxon>Pseudomonadota</taxon>
        <taxon>Alphaproteobacteria</taxon>
        <taxon>Hyphomicrobiales</taxon>
        <taxon>Phyllobacteriaceae</taxon>
        <taxon>Phyllobacterium</taxon>
    </lineage>
</organism>
<comment type="caution">
    <text evidence="1">The sequence shown here is derived from an EMBL/GenBank/DDBJ whole genome shotgun (WGS) entry which is preliminary data.</text>
</comment>
<evidence type="ECO:0000313" key="1">
    <source>
        <dbReference type="EMBL" id="MBA8877973.1"/>
    </source>
</evidence>
<sequence length="52" mass="5928">MSPLQRQHLNEVEKQDLIAMLDTAAAAVQTSPHYGQRVRKLKQKLGLEIERS</sequence>